<gene>
    <name evidence="3" type="primary">nuoC</name>
    <name evidence="5" type="ORF">A9W98_33870</name>
</gene>
<dbReference type="PANTHER" id="PTHR10884:SF14">
    <property type="entry name" value="NADH DEHYDROGENASE [UBIQUINONE] IRON-SULFUR PROTEIN 3, MITOCHONDRIAL"/>
    <property type="match status" value="1"/>
</dbReference>
<dbReference type="Pfam" id="PF00329">
    <property type="entry name" value="Complex1_30kDa"/>
    <property type="match status" value="1"/>
</dbReference>
<dbReference type="GO" id="GO:0048038">
    <property type="term" value="F:quinone binding"/>
    <property type="evidence" value="ECO:0007669"/>
    <property type="project" value="UniProtKB-KW"/>
</dbReference>
<keyword evidence="3" id="KW-0520">NAD</keyword>
<dbReference type="OrthoDB" id="9803286at2"/>
<comment type="function">
    <text evidence="3">NDH-1 shuttles electrons from NADH, via FMN and iron-sulfur (Fe-S) centers, to quinones in the respiratory chain. The immediate electron acceptor for the enzyme in this species is believed to be a menaquinone. Couples the redox reaction to proton translocation (for every two electrons transferred, four hydrogen ions are translocated across the cytoplasmic membrane), and thus conserves the redox energy in a proton gradient.</text>
</comment>
<feature type="domain" description="NADH:ubiquinone oxidoreductase 30kDa subunit" evidence="4">
    <location>
        <begin position="80"/>
        <end position="201"/>
    </location>
</feature>
<dbReference type="InterPro" id="IPR001268">
    <property type="entry name" value="NADH_UbQ_OxRdtase_30kDa_su"/>
</dbReference>
<keyword evidence="2 3" id="KW-0813">Transport</keyword>
<dbReference type="SUPFAM" id="SSF143243">
    <property type="entry name" value="Nqo5-like"/>
    <property type="match status" value="1"/>
</dbReference>
<reference evidence="5 6" key="1">
    <citation type="submission" date="2016-06" db="EMBL/GenBank/DDBJ databases">
        <authorList>
            <person name="Kjaerup R.B."/>
            <person name="Dalgaard T.S."/>
            <person name="Juul-Madsen H.R."/>
        </authorList>
    </citation>
    <scope>NUCLEOTIDE SEQUENCE [LARGE SCALE GENOMIC DNA]</scope>
    <source>
        <strain evidence="5 6">1245752.6</strain>
    </source>
</reference>
<evidence type="ECO:0000313" key="5">
    <source>
        <dbReference type="EMBL" id="OBR98673.1"/>
    </source>
</evidence>
<keyword evidence="3" id="KW-1278">Translocase</keyword>
<dbReference type="AlphaFoldDB" id="A0A1A6B8V8"/>
<comment type="catalytic activity">
    <reaction evidence="3">
        <text>a quinone + NADH + 5 H(+)(in) = a quinol + NAD(+) + 4 H(+)(out)</text>
        <dbReference type="Rhea" id="RHEA:57888"/>
        <dbReference type="ChEBI" id="CHEBI:15378"/>
        <dbReference type="ChEBI" id="CHEBI:24646"/>
        <dbReference type="ChEBI" id="CHEBI:57540"/>
        <dbReference type="ChEBI" id="CHEBI:57945"/>
        <dbReference type="ChEBI" id="CHEBI:132124"/>
    </reaction>
</comment>
<accession>A0A1A6B8V8</accession>
<dbReference type="InterPro" id="IPR037232">
    <property type="entry name" value="NADH_quin_OxRdtase_su_C/D-like"/>
</dbReference>
<evidence type="ECO:0000313" key="6">
    <source>
        <dbReference type="Proteomes" id="UP000093757"/>
    </source>
</evidence>
<dbReference type="GO" id="GO:0008137">
    <property type="term" value="F:NADH dehydrogenase (ubiquinone) activity"/>
    <property type="evidence" value="ECO:0007669"/>
    <property type="project" value="InterPro"/>
</dbReference>
<evidence type="ECO:0000256" key="2">
    <source>
        <dbReference type="ARBA" id="ARBA00022448"/>
    </source>
</evidence>
<dbReference type="EC" id="7.1.1.-" evidence="3"/>
<comment type="subcellular location">
    <subcellularLocation>
        <location evidence="3">Cell membrane</location>
        <topology evidence="3">Peripheral membrane protein</topology>
        <orientation evidence="3">Cytoplasmic side</orientation>
    </subcellularLocation>
</comment>
<evidence type="ECO:0000256" key="3">
    <source>
        <dbReference type="HAMAP-Rule" id="MF_01357"/>
    </source>
</evidence>
<keyword evidence="3" id="KW-0874">Quinone</keyword>
<dbReference type="HAMAP" id="MF_01357">
    <property type="entry name" value="NDH1_NuoC"/>
    <property type="match status" value="1"/>
</dbReference>
<protein>
    <recommendedName>
        <fullName evidence="3">NADH-quinone oxidoreductase subunit C</fullName>
        <ecNumber evidence="3">7.1.1.-</ecNumber>
    </recommendedName>
    <alternativeName>
        <fullName evidence="3">NADH dehydrogenase I subunit C</fullName>
    </alternativeName>
    <alternativeName>
        <fullName evidence="3">NDH-1 subunit C</fullName>
    </alternativeName>
</protein>
<dbReference type="Proteomes" id="UP000093757">
    <property type="component" value="Unassembled WGS sequence"/>
</dbReference>
<keyword evidence="3" id="KW-0472">Membrane</keyword>
<dbReference type="Gene3D" id="3.30.460.80">
    <property type="entry name" value="NADH:ubiquinone oxidoreductase, 30kDa subunit"/>
    <property type="match status" value="1"/>
</dbReference>
<evidence type="ECO:0000259" key="4">
    <source>
        <dbReference type="Pfam" id="PF00329"/>
    </source>
</evidence>
<comment type="subunit">
    <text evidence="3">NDH-1 is composed of 14 different subunits. Subunits NuoB, C, D, E, F, and G constitute the peripheral sector of the complex.</text>
</comment>
<sequence>MSGRNGANGVRHGMFGVTGSGDTSGYGRLVRSTPKPQGNSRPYSGYFDEVVDLLTARLAEADVTDAIERVVVFRDELTLDVRRGRLPQVAQVLRDDPGLRFELCLGVSGVHYPDDTGRELHAMYPLMSITHNRRIQLEVTCPDADPHVPSLFSVYPTTDWHERETYDFFGIVFDGHPSLTRIEMPDDWEGHPQRKDYPLGGIPVEYHGAAIPPPDARRAYR</sequence>
<dbReference type="NCBIfam" id="NF005856">
    <property type="entry name" value="PRK07785.1"/>
    <property type="match status" value="1"/>
</dbReference>
<evidence type="ECO:0000256" key="1">
    <source>
        <dbReference type="ARBA" id="ARBA00007569"/>
    </source>
</evidence>
<dbReference type="EMBL" id="MAEM01000507">
    <property type="protein sequence ID" value="OBR98673.1"/>
    <property type="molecule type" value="Genomic_DNA"/>
</dbReference>
<dbReference type="InterPro" id="IPR010218">
    <property type="entry name" value="NADH_DH_suC"/>
</dbReference>
<dbReference type="NCBIfam" id="TIGR01961">
    <property type="entry name" value="NuoC_fam"/>
    <property type="match status" value="1"/>
</dbReference>
<keyword evidence="3" id="KW-1003">Cell membrane</keyword>
<name>A0A1A6B8V8_MYCGO</name>
<proteinExistence type="inferred from homology"/>
<dbReference type="PANTHER" id="PTHR10884">
    <property type="entry name" value="NADH DEHYDROGENASE UBIQUINONE IRON-SULFUR PROTEIN 3"/>
    <property type="match status" value="1"/>
</dbReference>
<dbReference type="GO" id="GO:0005886">
    <property type="term" value="C:plasma membrane"/>
    <property type="evidence" value="ECO:0007669"/>
    <property type="project" value="UniProtKB-SubCell"/>
</dbReference>
<comment type="caution">
    <text evidence="5">The sequence shown here is derived from an EMBL/GenBank/DDBJ whole genome shotgun (WGS) entry which is preliminary data.</text>
</comment>
<comment type="similarity">
    <text evidence="1 3">Belongs to the complex I 30 kDa subunit family.</text>
</comment>
<organism evidence="5 6">
    <name type="scientific">Mycobacterium gordonae</name>
    <dbReference type="NCBI Taxonomy" id="1778"/>
    <lineage>
        <taxon>Bacteria</taxon>
        <taxon>Bacillati</taxon>
        <taxon>Actinomycetota</taxon>
        <taxon>Actinomycetes</taxon>
        <taxon>Mycobacteriales</taxon>
        <taxon>Mycobacteriaceae</taxon>
        <taxon>Mycobacterium</taxon>
    </lineage>
</organism>
<dbReference type="GO" id="GO:0050136">
    <property type="term" value="F:NADH dehydrogenase (quinone) (non-electrogenic) activity"/>
    <property type="evidence" value="ECO:0007669"/>
    <property type="project" value="UniProtKB-UniRule"/>
</dbReference>
<dbReference type="RefSeq" id="WP_006242852.1">
    <property type="nucleotide sequence ID" value="NZ_MAEM01000507.1"/>
</dbReference>